<dbReference type="FunFam" id="3.40.50.720:FF:000084">
    <property type="entry name" value="Short-chain dehydrogenase reductase"/>
    <property type="match status" value="1"/>
</dbReference>
<dbReference type="PANTHER" id="PTHR43975:SF2">
    <property type="entry name" value="EG:BACR7A4.14 PROTEIN-RELATED"/>
    <property type="match status" value="1"/>
</dbReference>
<dbReference type="EMBL" id="CAJPEX010001609">
    <property type="protein sequence ID" value="CAG0919522.1"/>
    <property type="molecule type" value="Genomic_DNA"/>
</dbReference>
<dbReference type="OrthoDB" id="3592703at2759"/>
<feature type="domain" description="Ketoreductase" evidence="1">
    <location>
        <begin position="9"/>
        <end position="196"/>
    </location>
</feature>
<dbReference type="InterPro" id="IPR036291">
    <property type="entry name" value="NAD(P)-bd_dom_sf"/>
</dbReference>
<dbReference type="SUPFAM" id="SSF51735">
    <property type="entry name" value="NAD(P)-binding Rossmann-fold domains"/>
    <property type="match status" value="1"/>
</dbReference>
<dbReference type="PRINTS" id="PR00080">
    <property type="entry name" value="SDRFAMILY"/>
</dbReference>
<organism evidence="2">
    <name type="scientific">Notodromas monacha</name>
    <dbReference type="NCBI Taxonomy" id="399045"/>
    <lineage>
        <taxon>Eukaryota</taxon>
        <taxon>Metazoa</taxon>
        <taxon>Ecdysozoa</taxon>
        <taxon>Arthropoda</taxon>
        <taxon>Crustacea</taxon>
        <taxon>Oligostraca</taxon>
        <taxon>Ostracoda</taxon>
        <taxon>Podocopa</taxon>
        <taxon>Podocopida</taxon>
        <taxon>Cypridocopina</taxon>
        <taxon>Cypridoidea</taxon>
        <taxon>Cyprididae</taxon>
        <taxon>Notodromas</taxon>
    </lineage>
</organism>
<name>A0A7R9GFU6_9CRUS</name>
<evidence type="ECO:0000313" key="3">
    <source>
        <dbReference type="Proteomes" id="UP000678499"/>
    </source>
</evidence>
<dbReference type="Proteomes" id="UP000678499">
    <property type="component" value="Unassembled WGS sequence"/>
</dbReference>
<evidence type="ECO:0000313" key="2">
    <source>
        <dbReference type="EMBL" id="CAD7279370.1"/>
    </source>
</evidence>
<dbReference type="InterPro" id="IPR002347">
    <property type="entry name" value="SDR_fam"/>
</dbReference>
<dbReference type="AlphaFoldDB" id="A0A7R9GFU6"/>
<dbReference type="EMBL" id="OA883646">
    <property type="protein sequence ID" value="CAD7279370.1"/>
    <property type="molecule type" value="Genomic_DNA"/>
</dbReference>
<dbReference type="SMART" id="SM00822">
    <property type="entry name" value="PKS_KR"/>
    <property type="match status" value="1"/>
</dbReference>
<gene>
    <name evidence="2" type="ORF">NMOB1V02_LOCUS7043</name>
</gene>
<dbReference type="InterPro" id="IPR057326">
    <property type="entry name" value="KR_dom"/>
</dbReference>
<dbReference type="Gene3D" id="3.40.50.720">
    <property type="entry name" value="NAD(P)-binding Rossmann-like Domain"/>
    <property type="match status" value="1"/>
</dbReference>
<dbReference type="Pfam" id="PF13561">
    <property type="entry name" value="adh_short_C2"/>
    <property type="match status" value="1"/>
</dbReference>
<dbReference type="PANTHER" id="PTHR43975">
    <property type="entry name" value="ZGC:101858"/>
    <property type="match status" value="1"/>
</dbReference>
<keyword evidence="3" id="KW-1185">Reference proteome</keyword>
<dbReference type="PRINTS" id="PR00081">
    <property type="entry name" value="GDHRDH"/>
</dbReference>
<evidence type="ECO:0000259" key="1">
    <source>
        <dbReference type="SMART" id="SM00822"/>
    </source>
</evidence>
<sequence>MFYEGLKDKVVLITGSSSGIGAGTAELFAKHGSKLVLTGRNTTNLEEVAKKCIALGVNKSDILTITADLAKEEDTVGLVEKTLARFSRLDILIANAGICPPAYLANTTMELYDEVMNVNLRSVFLLLKVAMPHLEATKGSVVVVSSDSGLRPFPSMVAYCVSKAGLDHLVRCCALDVARKGIRVNGVNPGAIWTDAYKKYNIIGSNPTPDDLEEVSKVYHALGRSGTVEEVGKLICFLASSDSSFITGQTIAIEGGAGLMGPVGCWE</sequence>
<protein>
    <recommendedName>
        <fullName evidence="1">Ketoreductase domain-containing protein</fullName>
    </recommendedName>
</protein>
<accession>A0A7R9GFU6</accession>
<proteinExistence type="predicted"/>
<reference evidence="2" key="1">
    <citation type="submission" date="2020-11" db="EMBL/GenBank/DDBJ databases">
        <authorList>
            <person name="Tran Van P."/>
        </authorList>
    </citation>
    <scope>NUCLEOTIDE SEQUENCE</scope>
</reference>